<sequence>MASRQSIQIAPPTSSLSTLADPPQKQIDGAAMDYFLIEMVNTLKASSAVATARTKKLEQEMIEAGLVPAPSAIPPPLPLKKEKDSGARDSVTSLASKSGSATGKGVLDEDEEAVRVRLEGIGMHVGANIAEKLCRDRGMFADTLDIIKWVCKDIWVIFWDKQADNLRTNHRGIYVLQDNQFKPITRLSSWESRAEATRRAKLYVAMPAGVIKGALARLGLNGSVVPEITSMPQFQGSGTFDERHKHHVLVRVEKIPWAIGRKLAGRLINLLLPKLNASKLPTDHRDIYSTEMWRVPQSPETFTTSLKHWLDECRSVLEVKEQQSPVLRTLEVMDVLEGYLSQLQWIAQSYAMIGSEDKVAVGTPEALAVNPSNLRSKLEELLLRSQDAVHCKSIVSSQIQNHVFHNNYKCLTSNLKPSGLFLIGIDDYVSNPSLYCAVADAEAFHEFLVRRLSVPKDHIKLLTGKLRGDRSSANYPNRQNILDNLWSYHRDDRIQYGDTIVVFFAGRGSLYCPSVLAGDTRNKEGDCDWPSFYEQNQGPEKRKLARDHPSHLFIDAFAPPDRDKPEPPDSNYHGKLVPDISDRELNAIFSITRLTKGPNILFISDCSHFALNIKGEMDYSSRRIRDMRALRRPQMEDMLSRAQSNIDYYFSKGEKLLGVHNVLDPQWSPDLSCAVTLSACEKVPDQEAHEHAERLNGIFTGALLDAFEDHSINQENSFDELAAKLGDQIGNQVGDVAEDWIFSLRQKPLDEDPTSGRHSSKAMAKSHGKPTVYSNHDRQPHYDDAIPERQDLLEKHSGRPVKPSILRFNTWTPREITVTLISGLIGIFTGAIAWANLTPYLVTPFHSATPRGEGGLLKSNGTEIFGPTVLMISIDGFRTGYLDPKLTPNLLEISKRGSATIPNHWSILTGLHAESHGIIANDFWDPISEEWFNRNNERVYSTSRWWLGEPMWETAKRAGLRTANLMWPGPNETMTGVSTDYAQPWSPDFTMNEKLDQLIRWIDLPFSERPQLILAYEDSLDQVGHRYGPLSAQVNATLQSVDRFVKNLFTQLEARHLTEIIDVVIVSDHGMIETKDATYIRIDDLIGAENMSVISHIDGWPARGIHFHNKTDEARYIPLLTQAVQQNFINEADAFTPDTMPCRWHFSTSERIAPIYIVPRLGNIVATIAEGTDDPGDHGWDNLDPSMHGIFIAHGPSSKAVKASLSRKKTLDQPTGGSKKELVIDTFPNVEIYGLIMRLLDIEQYSASNNGTACFWSSPEAKEQHSVSRTLEIMGVLEEYLSPLEWMAQSVWEQAGKLVNEPIQSSEELLSREEDAAQYKSIISSQIQQHEFSNIYKGLNSNIMLRQSIRADLIGIDDYNEAELQCAVADTEAMYEFLVHRLSVPKEHINLLSAKFRGNRSSPDYPTRQNILRSLWSLHRDDRINHVPPSVLPGDTRNKEFDCGWVALYELNRGHPGLELDDDHPSNLFIDAFVPPESSRSWRARTPRFNLSRCRGPDHSGLLLRTRSTGALGRRQMEDMLSRAKLNIDHVCKATKLDVHNVLDPEWTPDPSCAVTLSACEKDTDQRAQEHFKRPNDVFTGALLDTLQDNDVNQNITFDQLVDKAAKRMKTGLPWQKQKPVASGDRKHIPIWFL</sequence>
<dbReference type="Proteomes" id="UP001213000">
    <property type="component" value="Unassembled WGS sequence"/>
</dbReference>
<feature type="region of interest" description="Disordered" evidence="2">
    <location>
        <begin position="748"/>
        <end position="783"/>
    </location>
</feature>
<organism evidence="3 4">
    <name type="scientific">Leucocoprinus birnbaumii</name>
    <dbReference type="NCBI Taxonomy" id="56174"/>
    <lineage>
        <taxon>Eukaryota</taxon>
        <taxon>Fungi</taxon>
        <taxon>Dikarya</taxon>
        <taxon>Basidiomycota</taxon>
        <taxon>Agaricomycotina</taxon>
        <taxon>Agaricomycetes</taxon>
        <taxon>Agaricomycetidae</taxon>
        <taxon>Agaricales</taxon>
        <taxon>Agaricineae</taxon>
        <taxon>Agaricaceae</taxon>
        <taxon>Leucocoprinus</taxon>
    </lineage>
</organism>
<dbReference type="CDD" id="cd14944">
    <property type="entry name" value="TRAPPC6A_Trs33"/>
    <property type="match status" value="1"/>
</dbReference>
<dbReference type="Gene3D" id="3.30.1380.20">
    <property type="entry name" value="Trafficking protein particle complex subunit 3"/>
    <property type="match status" value="1"/>
</dbReference>
<dbReference type="InterPro" id="IPR007194">
    <property type="entry name" value="TRAPP_component"/>
</dbReference>
<evidence type="ECO:0000256" key="1">
    <source>
        <dbReference type="ARBA" id="ARBA00006218"/>
    </source>
</evidence>
<evidence type="ECO:0000313" key="4">
    <source>
        <dbReference type="Proteomes" id="UP001213000"/>
    </source>
</evidence>
<evidence type="ECO:0000313" key="3">
    <source>
        <dbReference type="EMBL" id="KAJ3559937.1"/>
    </source>
</evidence>
<proteinExistence type="inferred from homology"/>
<dbReference type="Gene3D" id="3.40.720.10">
    <property type="entry name" value="Alkaline Phosphatase, subunit A"/>
    <property type="match status" value="1"/>
</dbReference>
<gene>
    <name evidence="3" type="ORF">NP233_g11139</name>
</gene>
<dbReference type="PANTHER" id="PTHR10151:SF120">
    <property type="entry name" value="BIS(5'-ADENOSYL)-TRIPHOSPHATASE"/>
    <property type="match status" value="1"/>
</dbReference>
<dbReference type="EMBL" id="JANIEX010001264">
    <property type="protein sequence ID" value="KAJ3559937.1"/>
    <property type="molecule type" value="Genomic_DNA"/>
</dbReference>
<dbReference type="InterPro" id="IPR037992">
    <property type="entry name" value="TRAPPC6/Trs33"/>
</dbReference>
<dbReference type="Pfam" id="PF04051">
    <property type="entry name" value="TRAPP"/>
    <property type="match status" value="1"/>
</dbReference>
<dbReference type="InterPro" id="IPR017850">
    <property type="entry name" value="Alkaline_phosphatase_core_sf"/>
</dbReference>
<accession>A0AAD5YR85</accession>
<reference evidence="3" key="1">
    <citation type="submission" date="2022-07" db="EMBL/GenBank/DDBJ databases">
        <title>Genome Sequence of Leucocoprinus birnbaumii.</title>
        <authorList>
            <person name="Buettner E."/>
        </authorList>
    </citation>
    <scope>NUCLEOTIDE SEQUENCE</scope>
    <source>
        <strain evidence="3">VT141</strain>
    </source>
</reference>
<dbReference type="PANTHER" id="PTHR10151">
    <property type="entry name" value="ECTONUCLEOTIDE PYROPHOSPHATASE/PHOSPHODIESTERASE"/>
    <property type="match status" value="1"/>
</dbReference>
<dbReference type="SUPFAM" id="SSF53649">
    <property type="entry name" value="Alkaline phosphatase-like"/>
    <property type="match status" value="1"/>
</dbReference>
<evidence type="ECO:0000256" key="2">
    <source>
        <dbReference type="SAM" id="MobiDB-lite"/>
    </source>
</evidence>
<feature type="region of interest" description="Disordered" evidence="2">
    <location>
        <begin position="73"/>
        <end position="106"/>
    </location>
</feature>
<feature type="compositionally biased region" description="Polar residues" evidence="2">
    <location>
        <begin position="90"/>
        <end position="101"/>
    </location>
</feature>
<dbReference type="Gene3D" id="3.40.50.12660">
    <property type="match status" value="1"/>
</dbReference>
<dbReference type="CDD" id="cd16018">
    <property type="entry name" value="Enpp"/>
    <property type="match status" value="1"/>
</dbReference>
<dbReference type="Pfam" id="PF01663">
    <property type="entry name" value="Phosphodiest"/>
    <property type="match status" value="1"/>
</dbReference>
<comment type="caution">
    <text evidence="3">The sequence shown here is derived from an EMBL/GenBank/DDBJ whole genome shotgun (WGS) entry which is preliminary data.</text>
</comment>
<dbReference type="GO" id="GO:0047429">
    <property type="term" value="F:nucleoside triphosphate diphosphatase activity"/>
    <property type="evidence" value="ECO:0007669"/>
    <property type="project" value="TreeGrafter"/>
</dbReference>
<dbReference type="GO" id="GO:0048193">
    <property type="term" value="P:Golgi vesicle transport"/>
    <property type="evidence" value="ECO:0007669"/>
    <property type="project" value="InterPro"/>
</dbReference>
<name>A0AAD5YR85_9AGAR</name>
<feature type="compositionally biased region" description="Polar residues" evidence="2">
    <location>
        <begin position="1"/>
        <end position="18"/>
    </location>
</feature>
<keyword evidence="4" id="KW-1185">Reference proteome</keyword>
<feature type="compositionally biased region" description="Basic residues" evidence="2">
    <location>
        <begin position="758"/>
        <end position="768"/>
    </location>
</feature>
<dbReference type="Gene3D" id="3.40.50.1460">
    <property type="match status" value="2"/>
</dbReference>
<dbReference type="InterPro" id="IPR002591">
    <property type="entry name" value="Phosphodiest/P_Trfase"/>
</dbReference>
<protein>
    <submittedName>
        <fullName evidence="3">Uncharacterized protein</fullName>
    </submittedName>
</protein>
<dbReference type="InterPro" id="IPR024096">
    <property type="entry name" value="NO_sig/Golgi_transp_ligand-bd"/>
</dbReference>
<dbReference type="SUPFAM" id="SSF111126">
    <property type="entry name" value="Ligand-binding domain in the NO signalling and Golgi transport"/>
    <property type="match status" value="1"/>
</dbReference>
<comment type="similarity">
    <text evidence="1">Belongs to the TRAPP small subunits family. BET3 subfamily.</text>
</comment>
<dbReference type="GO" id="GO:0009141">
    <property type="term" value="P:nucleoside triphosphate metabolic process"/>
    <property type="evidence" value="ECO:0007669"/>
    <property type="project" value="TreeGrafter"/>
</dbReference>
<dbReference type="GO" id="GO:0017111">
    <property type="term" value="F:ribonucleoside triphosphate phosphatase activity"/>
    <property type="evidence" value="ECO:0007669"/>
    <property type="project" value="TreeGrafter"/>
</dbReference>
<feature type="region of interest" description="Disordered" evidence="2">
    <location>
        <begin position="1"/>
        <end position="23"/>
    </location>
</feature>